<proteinExistence type="predicted"/>
<sequence length="156" mass="15958">MVKTENMRIIPLIIAGAALLYSCDKKAPTAQNIEPVNAPQKDAMTVADTTSANTTLVENTATSATAKPALNPEHGQPYHRCDIAVGAPIDSPPQNAGTPGLSAPPSVAPGFNTNPITPAVSSSAAPAEISGPKPAVNPPHGEPYHRCDLQVGAPLI</sequence>
<evidence type="ECO:0000256" key="1">
    <source>
        <dbReference type="SAM" id="MobiDB-lite"/>
    </source>
</evidence>
<protein>
    <submittedName>
        <fullName evidence="2">Uncharacterized protein</fullName>
    </submittedName>
</protein>
<dbReference type="EMBL" id="RJUG01000004">
    <property type="protein sequence ID" value="ROI07960.1"/>
    <property type="molecule type" value="Genomic_DNA"/>
</dbReference>
<feature type="region of interest" description="Disordered" evidence="1">
    <location>
        <begin position="120"/>
        <end position="151"/>
    </location>
</feature>
<dbReference type="PROSITE" id="PS51257">
    <property type="entry name" value="PROKAR_LIPOPROTEIN"/>
    <property type="match status" value="1"/>
</dbReference>
<name>A0A3N0WS88_9FLAO</name>
<evidence type="ECO:0000313" key="2">
    <source>
        <dbReference type="EMBL" id="ROI07960.1"/>
    </source>
</evidence>
<dbReference type="AlphaFoldDB" id="A0A3N0WS88"/>
<accession>A0A3N0WS88</accession>
<organism evidence="2 3">
    <name type="scientific">Kaistella daneshvariae</name>
    <dbReference type="NCBI Taxonomy" id="2487074"/>
    <lineage>
        <taxon>Bacteria</taxon>
        <taxon>Pseudomonadati</taxon>
        <taxon>Bacteroidota</taxon>
        <taxon>Flavobacteriia</taxon>
        <taxon>Flavobacteriales</taxon>
        <taxon>Weeksellaceae</taxon>
        <taxon>Chryseobacterium group</taxon>
        <taxon>Kaistella</taxon>
    </lineage>
</organism>
<comment type="caution">
    <text evidence="2">The sequence shown here is derived from an EMBL/GenBank/DDBJ whole genome shotgun (WGS) entry which is preliminary data.</text>
</comment>
<gene>
    <name evidence="2" type="ORF">EGI11_09865</name>
</gene>
<dbReference type="Proteomes" id="UP000270224">
    <property type="component" value="Unassembled WGS sequence"/>
</dbReference>
<reference evidence="3" key="1">
    <citation type="submission" date="2018-11" db="EMBL/GenBank/DDBJ databases">
        <title>Proposal to divide the Flavobacteriaceae and reorganize its genera based on Amino Acid Identity values calculated from whole genome sequences.</title>
        <authorList>
            <person name="Nicholson A.C."/>
            <person name="Gulvik C.A."/>
            <person name="Whitney A.M."/>
            <person name="Humrighouse B.W."/>
            <person name="Bell M."/>
            <person name="Holmens B."/>
            <person name="Steigerwalt A."/>
            <person name="Villarma A."/>
            <person name="Sheth M."/>
            <person name="Batra D."/>
            <person name="Pryor J."/>
            <person name="Bernardet J.-F."/>
            <person name="Hugo C."/>
            <person name="Kampfer P."/>
            <person name="Newman J."/>
            <person name="Mcquiston J.R."/>
        </authorList>
    </citation>
    <scope>NUCLEOTIDE SEQUENCE [LARGE SCALE GENOMIC DNA]</scope>
    <source>
        <strain evidence="3">H3056</strain>
    </source>
</reference>
<evidence type="ECO:0000313" key="3">
    <source>
        <dbReference type="Proteomes" id="UP000270224"/>
    </source>
</evidence>